<proteinExistence type="predicted"/>
<dbReference type="Proteomes" id="UP000050741">
    <property type="component" value="Unassembled WGS sequence"/>
</dbReference>
<evidence type="ECO:0000313" key="2">
    <source>
        <dbReference type="WBParaSite" id="GPLIN_000412700"/>
    </source>
</evidence>
<protein>
    <submittedName>
        <fullName evidence="2">IBR domain-containing protein</fullName>
    </submittedName>
</protein>
<sequence length="191" mass="21708">MGESFNEGSQLIETEIDENSQAQDETSTLKQPEVQYDERDSIMRAFGAMEKATRARQCPRCLNIYAQKIGCNYVRCPNLRCNTWFVGSAGRGRDCKPSFDDVAERTVLVKFVLFIGGFTLVIETKNDKQTIQKELNLALSTALGLMKRSEEHFDLDKLKSVSVGIRQKNITKTISDAMKTIEKEINEKKRQ</sequence>
<name>A0A183BU41_GLOPA</name>
<dbReference type="WBParaSite" id="GPLIN_000412700">
    <property type="protein sequence ID" value="GPLIN_000412700"/>
    <property type="gene ID" value="GPLIN_000412700"/>
</dbReference>
<reference evidence="2" key="3">
    <citation type="submission" date="2016-06" db="UniProtKB">
        <authorList>
            <consortium name="WormBaseParasite"/>
        </authorList>
    </citation>
    <scope>IDENTIFICATION</scope>
</reference>
<reference evidence="1" key="1">
    <citation type="submission" date="2013-12" db="EMBL/GenBank/DDBJ databases">
        <authorList>
            <person name="Aslett M."/>
        </authorList>
    </citation>
    <scope>NUCLEOTIDE SEQUENCE [LARGE SCALE GENOMIC DNA]</scope>
    <source>
        <strain evidence="1">Lindley</strain>
    </source>
</reference>
<dbReference type="AlphaFoldDB" id="A0A183BU41"/>
<reference evidence="1" key="2">
    <citation type="submission" date="2014-05" db="EMBL/GenBank/DDBJ databases">
        <title>The genome and life-stage specific transcriptomes of Globodera pallida elucidate key aspects of plant parasitism by a cyst nematode.</title>
        <authorList>
            <person name="Cotton J.A."/>
            <person name="Lilley C.J."/>
            <person name="Jones L.M."/>
            <person name="Kikuchi T."/>
            <person name="Reid A.J."/>
            <person name="Thorpe P."/>
            <person name="Tsai I.J."/>
            <person name="Beasley H."/>
            <person name="Blok V."/>
            <person name="Cock P.J.A."/>
            <person name="Van den Akker S.E."/>
            <person name="Holroyd N."/>
            <person name="Hunt M."/>
            <person name="Mantelin S."/>
            <person name="Naghra H."/>
            <person name="Pain A."/>
            <person name="Palomares-Rius J.E."/>
            <person name="Zarowiecki M."/>
            <person name="Berriman M."/>
            <person name="Jones J.T."/>
            <person name="Urwin P.E."/>
        </authorList>
    </citation>
    <scope>NUCLEOTIDE SEQUENCE [LARGE SCALE GENOMIC DNA]</scope>
    <source>
        <strain evidence="1">Lindley</strain>
    </source>
</reference>
<evidence type="ECO:0000313" key="1">
    <source>
        <dbReference type="Proteomes" id="UP000050741"/>
    </source>
</evidence>
<keyword evidence="1" id="KW-1185">Reference proteome</keyword>
<organism evidence="1 2">
    <name type="scientific">Globodera pallida</name>
    <name type="common">Potato cyst nematode worm</name>
    <name type="synonym">Heterodera pallida</name>
    <dbReference type="NCBI Taxonomy" id="36090"/>
    <lineage>
        <taxon>Eukaryota</taxon>
        <taxon>Metazoa</taxon>
        <taxon>Ecdysozoa</taxon>
        <taxon>Nematoda</taxon>
        <taxon>Chromadorea</taxon>
        <taxon>Rhabditida</taxon>
        <taxon>Tylenchina</taxon>
        <taxon>Tylenchomorpha</taxon>
        <taxon>Tylenchoidea</taxon>
        <taxon>Heteroderidae</taxon>
        <taxon>Heteroderinae</taxon>
        <taxon>Globodera</taxon>
    </lineage>
</organism>
<accession>A0A183BU41</accession>